<gene>
    <name evidence="2" type="ORF">PM001_LOCUS25966</name>
</gene>
<feature type="region of interest" description="Disordered" evidence="1">
    <location>
        <begin position="10"/>
        <end position="30"/>
    </location>
</feature>
<accession>A0AAV1V2S0</accession>
<name>A0AAV1V2S0_9STRA</name>
<evidence type="ECO:0000313" key="2">
    <source>
        <dbReference type="EMBL" id="CAK7940816.1"/>
    </source>
</evidence>
<reference evidence="2" key="1">
    <citation type="submission" date="2024-01" db="EMBL/GenBank/DDBJ databases">
        <authorList>
            <person name="Webb A."/>
        </authorList>
    </citation>
    <scope>NUCLEOTIDE SEQUENCE</scope>
    <source>
        <strain evidence="2">Pm1</strain>
    </source>
</reference>
<organism evidence="2 3">
    <name type="scientific">Peronospora matthiolae</name>
    <dbReference type="NCBI Taxonomy" id="2874970"/>
    <lineage>
        <taxon>Eukaryota</taxon>
        <taxon>Sar</taxon>
        <taxon>Stramenopiles</taxon>
        <taxon>Oomycota</taxon>
        <taxon>Peronosporomycetes</taxon>
        <taxon>Peronosporales</taxon>
        <taxon>Peronosporaceae</taxon>
        <taxon>Peronospora</taxon>
    </lineage>
</organism>
<comment type="caution">
    <text evidence="2">The sequence shown here is derived from an EMBL/GenBank/DDBJ whole genome shotgun (WGS) entry which is preliminary data.</text>
</comment>
<evidence type="ECO:0000256" key="1">
    <source>
        <dbReference type="SAM" id="MobiDB-lite"/>
    </source>
</evidence>
<dbReference type="AlphaFoldDB" id="A0AAV1V2S0"/>
<protein>
    <submittedName>
        <fullName evidence="2">Uncharacterized protein</fullName>
    </submittedName>
</protein>
<evidence type="ECO:0000313" key="3">
    <source>
        <dbReference type="Proteomes" id="UP001162060"/>
    </source>
</evidence>
<dbReference type="Proteomes" id="UP001162060">
    <property type="component" value="Unassembled WGS sequence"/>
</dbReference>
<sequence length="57" mass="6506">MIRKIERAKLKPMKQWATSPKTDLGATDGGKRLQDYRDTYRVVTFDPAVHNSQDIGT</sequence>
<dbReference type="EMBL" id="CAKLBY020000259">
    <property type="protein sequence ID" value="CAK7940816.1"/>
    <property type="molecule type" value="Genomic_DNA"/>
</dbReference>
<proteinExistence type="predicted"/>